<reference evidence="8 9" key="1">
    <citation type="submission" date="2019-01" db="EMBL/GenBank/DDBJ databases">
        <title>Draft genome sequences of Candidatus Mycoplasma haemohominis SWG34-3 identified from a patient with pyrexia, anemia and liver dysfunction.</title>
        <authorList>
            <person name="Sekizuka T."/>
            <person name="Hattori N."/>
            <person name="Katano H."/>
            <person name="Takuma T."/>
            <person name="Ito T."/>
            <person name="Arai N."/>
            <person name="Yanai R."/>
            <person name="Ishii S."/>
            <person name="Miura Y."/>
            <person name="Tokunaga T."/>
            <person name="Watanabe H."/>
            <person name="Nomura N."/>
            <person name="Eguchi J."/>
            <person name="Arai T."/>
            <person name="Hasegawa H."/>
            <person name="Nakamaki T."/>
            <person name="Wakita T."/>
            <person name="Niki Y."/>
            <person name="Kuroda M."/>
        </authorList>
    </citation>
    <scope>NUCLEOTIDE SEQUENCE [LARGE SCALE GENOMIC DNA]</scope>
    <source>
        <strain evidence="8">SWG34-3</strain>
    </source>
</reference>
<dbReference type="GO" id="GO:0003886">
    <property type="term" value="F:DNA (cytosine-5-)-methyltransferase activity"/>
    <property type="evidence" value="ECO:0007669"/>
    <property type="project" value="UniProtKB-EC"/>
</dbReference>
<organism evidence="8 9">
    <name type="scientific">Candidatus Mycoplasma haematohominis</name>
    <dbReference type="NCBI Taxonomy" id="1494318"/>
    <lineage>
        <taxon>Bacteria</taxon>
        <taxon>Bacillati</taxon>
        <taxon>Mycoplasmatota</taxon>
        <taxon>Mollicutes</taxon>
        <taxon>Mycoplasmataceae</taxon>
        <taxon>Mycoplasma</taxon>
    </lineage>
</organism>
<dbReference type="PROSITE" id="PS51679">
    <property type="entry name" value="SAM_MT_C5"/>
    <property type="match status" value="1"/>
</dbReference>
<dbReference type="InterPro" id="IPR001525">
    <property type="entry name" value="C5_MeTfrase"/>
</dbReference>
<proteinExistence type="inferred from homology"/>
<evidence type="ECO:0000313" key="8">
    <source>
        <dbReference type="EMBL" id="GCE63384.1"/>
    </source>
</evidence>
<keyword evidence="1 5" id="KW-0489">Methyltransferase</keyword>
<keyword evidence="3 5" id="KW-0949">S-adenosyl-L-methionine</keyword>
<dbReference type="Gene3D" id="3.40.50.150">
    <property type="entry name" value="Vaccinia Virus protein VP39"/>
    <property type="match status" value="1"/>
</dbReference>
<dbReference type="Pfam" id="PF00145">
    <property type="entry name" value="DNA_methylase"/>
    <property type="match status" value="1"/>
</dbReference>
<name>A0A478FQY6_9MOLU</name>
<dbReference type="EMBL" id="BIMN01000001">
    <property type="protein sequence ID" value="GCE63384.1"/>
    <property type="molecule type" value="Genomic_DNA"/>
</dbReference>
<comment type="similarity">
    <text evidence="5 6">Belongs to the class I-like SAM-binding methyltransferase superfamily. C5-methyltransferase family.</text>
</comment>
<evidence type="ECO:0000256" key="1">
    <source>
        <dbReference type="ARBA" id="ARBA00022603"/>
    </source>
</evidence>
<dbReference type="InterPro" id="IPR029063">
    <property type="entry name" value="SAM-dependent_MTases_sf"/>
</dbReference>
<feature type="active site" evidence="5">
    <location>
        <position position="85"/>
    </location>
</feature>
<comment type="catalytic activity">
    <reaction evidence="7">
        <text>a 2'-deoxycytidine in DNA + S-adenosyl-L-methionine = a 5-methyl-2'-deoxycytidine in DNA + S-adenosyl-L-homocysteine + H(+)</text>
        <dbReference type="Rhea" id="RHEA:13681"/>
        <dbReference type="Rhea" id="RHEA-COMP:11369"/>
        <dbReference type="Rhea" id="RHEA-COMP:11370"/>
        <dbReference type="ChEBI" id="CHEBI:15378"/>
        <dbReference type="ChEBI" id="CHEBI:57856"/>
        <dbReference type="ChEBI" id="CHEBI:59789"/>
        <dbReference type="ChEBI" id="CHEBI:85452"/>
        <dbReference type="ChEBI" id="CHEBI:85454"/>
        <dbReference type="EC" id="2.1.1.37"/>
    </reaction>
</comment>
<dbReference type="InterPro" id="IPR031303">
    <property type="entry name" value="C5_meth_CS"/>
</dbReference>
<dbReference type="GO" id="GO:0044027">
    <property type="term" value="P:negative regulation of gene expression via chromosomal CpG island methylation"/>
    <property type="evidence" value="ECO:0007669"/>
    <property type="project" value="TreeGrafter"/>
</dbReference>
<evidence type="ECO:0000256" key="7">
    <source>
        <dbReference type="RuleBase" id="RU000417"/>
    </source>
</evidence>
<sequence>MNKEKPKSIELFAGAGGLALGLEKSGFFHIALNEIDKYAVQTLRVNREKWRVFEEDIRELVDKNVCQLLGIKEKELDLLSGGFPCQTFSYAGKKDGLEDSRGQMFYYFALMLKQLKPKLFLCENVKGLVTHDSGKTFKRILDTFSEIGYRVSYKVLNALDYGVSQKRERVFIVGIRNDLYKKDFVFPEKFLSKNSIRDALKDVPLSIGAKYSEKRSKLFKLIPAGGCWVDLPVELAKEYMGKSYYSGGGKRGVLRRISWDEPCLTLTCSPVQKQTDRCHPEEERPFTVREYARIQSFPDDWKFVGSIHSQYKQIGNAVPVNLAFAIGRALMDYWKEICS</sequence>
<protein>
    <recommendedName>
        <fullName evidence="7">Cytosine-specific methyltransferase</fullName>
        <ecNumber evidence="7">2.1.1.37</ecNumber>
    </recommendedName>
</protein>
<keyword evidence="4" id="KW-0680">Restriction system</keyword>
<dbReference type="GO" id="GO:0003677">
    <property type="term" value="F:DNA binding"/>
    <property type="evidence" value="ECO:0007669"/>
    <property type="project" value="TreeGrafter"/>
</dbReference>
<evidence type="ECO:0000256" key="2">
    <source>
        <dbReference type="ARBA" id="ARBA00022679"/>
    </source>
</evidence>
<dbReference type="Proteomes" id="UP000324831">
    <property type="component" value="Unassembled WGS sequence"/>
</dbReference>
<dbReference type="PROSITE" id="PS00095">
    <property type="entry name" value="C5_MTASE_2"/>
    <property type="match status" value="1"/>
</dbReference>
<dbReference type="GO" id="GO:0032259">
    <property type="term" value="P:methylation"/>
    <property type="evidence" value="ECO:0007669"/>
    <property type="project" value="UniProtKB-KW"/>
</dbReference>
<dbReference type="AlphaFoldDB" id="A0A478FQY6"/>
<dbReference type="EC" id="2.1.1.37" evidence="7"/>
<dbReference type="RefSeq" id="WP_216082968.1">
    <property type="nucleotide sequence ID" value="NZ_CACTIB010000008.1"/>
</dbReference>
<dbReference type="PRINTS" id="PR00105">
    <property type="entry name" value="C5METTRFRASE"/>
</dbReference>
<dbReference type="GO" id="GO:0009307">
    <property type="term" value="P:DNA restriction-modification system"/>
    <property type="evidence" value="ECO:0007669"/>
    <property type="project" value="UniProtKB-KW"/>
</dbReference>
<gene>
    <name evidence="8" type="primary">haeIIIM</name>
    <name evidence="8" type="ORF">MHSWG343_03800</name>
</gene>
<dbReference type="PROSITE" id="PS00094">
    <property type="entry name" value="C5_MTASE_1"/>
    <property type="match status" value="1"/>
</dbReference>
<dbReference type="CDD" id="cd00315">
    <property type="entry name" value="Cyt_C5_DNA_methylase"/>
    <property type="match status" value="1"/>
</dbReference>
<comment type="caution">
    <text evidence="8">The sequence shown here is derived from an EMBL/GenBank/DDBJ whole genome shotgun (WGS) entry which is preliminary data.</text>
</comment>
<dbReference type="Gene3D" id="3.90.120.10">
    <property type="entry name" value="DNA Methylase, subunit A, domain 2"/>
    <property type="match status" value="1"/>
</dbReference>
<dbReference type="NCBIfam" id="TIGR00675">
    <property type="entry name" value="dcm"/>
    <property type="match status" value="1"/>
</dbReference>
<evidence type="ECO:0000256" key="5">
    <source>
        <dbReference type="PROSITE-ProRule" id="PRU01016"/>
    </source>
</evidence>
<keyword evidence="2 5" id="KW-0808">Transferase</keyword>
<dbReference type="InterPro" id="IPR050390">
    <property type="entry name" value="C5-Methyltransferase"/>
</dbReference>
<dbReference type="PANTHER" id="PTHR10629">
    <property type="entry name" value="CYTOSINE-SPECIFIC METHYLTRANSFERASE"/>
    <property type="match status" value="1"/>
</dbReference>
<evidence type="ECO:0000256" key="6">
    <source>
        <dbReference type="RuleBase" id="RU000416"/>
    </source>
</evidence>
<accession>A0A478FQY6</accession>
<dbReference type="InterPro" id="IPR018117">
    <property type="entry name" value="C5_DNA_meth_AS"/>
</dbReference>
<dbReference type="SUPFAM" id="SSF53335">
    <property type="entry name" value="S-adenosyl-L-methionine-dependent methyltransferases"/>
    <property type="match status" value="1"/>
</dbReference>
<dbReference type="PANTHER" id="PTHR10629:SF52">
    <property type="entry name" value="DNA (CYTOSINE-5)-METHYLTRANSFERASE 1"/>
    <property type="match status" value="1"/>
</dbReference>
<evidence type="ECO:0000256" key="4">
    <source>
        <dbReference type="ARBA" id="ARBA00022747"/>
    </source>
</evidence>
<evidence type="ECO:0000256" key="3">
    <source>
        <dbReference type="ARBA" id="ARBA00022691"/>
    </source>
</evidence>
<evidence type="ECO:0000313" key="9">
    <source>
        <dbReference type="Proteomes" id="UP000324831"/>
    </source>
</evidence>